<feature type="compositionally biased region" description="Acidic residues" evidence="1">
    <location>
        <begin position="92"/>
        <end position="104"/>
    </location>
</feature>
<organism evidence="2 3">
    <name type="scientific">Rhizophagus clarus</name>
    <dbReference type="NCBI Taxonomy" id="94130"/>
    <lineage>
        <taxon>Eukaryota</taxon>
        <taxon>Fungi</taxon>
        <taxon>Fungi incertae sedis</taxon>
        <taxon>Mucoromycota</taxon>
        <taxon>Glomeromycotina</taxon>
        <taxon>Glomeromycetes</taxon>
        <taxon>Glomerales</taxon>
        <taxon>Glomeraceae</taxon>
        <taxon>Rhizophagus</taxon>
    </lineage>
</organism>
<dbReference type="EMBL" id="BLAL01000165">
    <property type="protein sequence ID" value="GES87195.1"/>
    <property type="molecule type" value="Genomic_DNA"/>
</dbReference>
<dbReference type="Proteomes" id="UP000615446">
    <property type="component" value="Unassembled WGS sequence"/>
</dbReference>
<comment type="caution">
    <text evidence="2">The sequence shown here is derived from an EMBL/GenBank/DDBJ whole genome shotgun (WGS) entry which is preliminary data.</text>
</comment>
<reference evidence="2" key="1">
    <citation type="submission" date="2019-10" db="EMBL/GenBank/DDBJ databases">
        <title>Conservation and host-specific expression of non-tandemly repeated heterogenous ribosome RNA gene in arbuscular mycorrhizal fungi.</title>
        <authorList>
            <person name="Maeda T."/>
            <person name="Kobayashi Y."/>
            <person name="Nakagawa T."/>
            <person name="Ezawa T."/>
            <person name="Yamaguchi K."/>
            <person name="Bino T."/>
            <person name="Nishimoto Y."/>
            <person name="Shigenobu S."/>
            <person name="Kawaguchi M."/>
        </authorList>
    </citation>
    <scope>NUCLEOTIDE SEQUENCE</scope>
    <source>
        <strain evidence="2">HR1</strain>
    </source>
</reference>
<evidence type="ECO:0000256" key="1">
    <source>
        <dbReference type="SAM" id="MobiDB-lite"/>
    </source>
</evidence>
<evidence type="ECO:0000313" key="2">
    <source>
        <dbReference type="EMBL" id="GES87195.1"/>
    </source>
</evidence>
<dbReference type="AlphaFoldDB" id="A0A8H3LK35"/>
<proteinExistence type="predicted"/>
<feature type="region of interest" description="Disordered" evidence="1">
    <location>
        <begin position="91"/>
        <end position="111"/>
    </location>
</feature>
<evidence type="ECO:0000313" key="3">
    <source>
        <dbReference type="Proteomes" id="UP000615446"/>
    </source>
</evidence>
<gene>
    <name evidence="2" type="ORF">RCL2_001420400</name>
</gene>
<name>A0A8H3LK35_9GLOM</name>
<accession>A0A8H3LK35</accession>
<sequence length="111" mass="12509">MKRKMADRFAIKEKKRKYAEGDVHTSSHSRNIFFLIAINGNWMHLQSQHQVSIKIIIHTKSESASFSGIKNAVGGLLRKAGILDFSISSFEQIEDSSEEEEEEREGGGEAK</sequence>
<protein>
    <submittedName>
        <fullName evidence="2">Uncharacterized protein</fullName>
    </submittedName>
</protein>